<accession>A0ABU4QJM8</accession>
<dbReference type="PANTHER" id="PTHR47360:SF1">
    <property type="entry name" value="ENDOPEPTIDASE NLPC-RELATED"/>
    <property type="match status" value="1"/>
</dbReference>
<keyword evidence="5" id="KW-0788">Thiol protease</keyword>
<dbReference type="InterPro" id="IPR000064">
    <property type="entry name" value="NLP_P60_dom"/>
</dbReference>
<keyword evidence="9" id="KW-1185">Reference proteome</keyword>
<name>A0ABU4QJM8_9ENTR</name>
<feature type="domain" description="NlpC/P60" evidence="7">
    <location>
        <begin position="45"/>
        <end position="166"/>
    </location>
</feature>
<dbReference type="Pfam" id="PF00877">
    <property type="entry name" value="NLPC_P60"/>
    <property type="match status" value="1"/>
</dbReference>
<dbReference type="EMBL" id="JAWXRD010000003">
    <property type="protein sequence ID" value="MDX6039463.1"/>
    <property type="molecule type" value="Genomic_DNA"/>
</dbReference>
<evidence type="ECO:0000256" key="6">
    <source>
        <dbReference type="SAM" id="SignalP"/>
    </source>
</evidence>
<organism evidence="8 9">
    <name type="scientific">Scandinavium lactucae</name>
    <dbReference type="NCBI Taxonomy" id="3095028"/>
    <lineage>
        <taxon>Bacteria</taxon>
        <taxon>Pseudomonadati</taxon>
        <taxon>Pseudomonadota</taxon>
        <taxon>Gammaproteobacteria</taxon>
        <taxon>Enterobacterales</taxon>
        <taxon>Enterobacteriaceae</taxon>
        <taxon>Scandinavium</taxon>
    </lineage>
</organism>
<evidence type="ECO:0000256" key="1">
    <source>
        <dbReference type="ARBA" id="ARBA00007074"/>
    </source>
</evidence>
<evidence type="ECO:0000313" key="8">
    <source>
        <dbReference type="EMBL" id="MDX6039463.1"/>
    </source>
</evidence>
<protein>
    <submittedName>
        <fullName evidence="8">NlpC/P60 family protein</fullName>
    </submittedName>
</protein>
<gene>
    <name evidence="8" type="ORF">SIK69_04550</name>
</gene>
<keyword evidence="4" id="KW-0378">Hydrolase</keyword>
<dbReference type="InterPro" id="IPR052062">
    <property type="entry name" value="Murein_DD/LD_carboxypeptidase"/>
</dbReference>
<evidence type="ECO:0000259" key="7">
    <source>
        <dbReference type="PROSITE" id="PS51935"/>
    </source>
</evidence>
<dbReference type="PROSITE" id="PS51935">
    <property type="entry name" value="NLPC_P60"/>
    <property type="match status" value="1"/>
</dbReference>
<comment type="caution">
    <text evidence="8">The sequence shown here is derived from an EMBL/GenBank/DDBJ whole genome shotgun (WGS) entry which is preliminary data.</text>
</comment>
<keyword evidence="3 6" id="KW-0732">Signal</keyword>
<proteinExistence type="inferred from homology"/>
<evidence type="ECO:0000313" key="9">
    <source>
        <dbReference type="Proteomes" id="UP001275664"/>
    </source>
</evidence>
<evidence type="ECO:0000256" key="4">
    <source>
        <dbReference type="ARBA" id="ARBA00022801"/>
    </source>
</evidence>
<feature type="chain" id="PRO_5046433205" evidence="6">
    <location>
        <begin position="23"/>
        <end position="172"/>
    </location>
</feature>
<dbReference type="InterPro" id="IPR038765">
    <property type="entry name" value="Papain-like_cys_pep_sf"/>
</dbReference>
<evidence type="ECO:0000256" key="2">
    <source>
        <dbReference type="ARBA" id="ARBA00022670"/>
    </source>
</evidence>
<feature type="signal peptide" evidence="6">
    <location>
        <begin position="1"/>
        <end position="22"/>
    </location>
</feature>
<dbReference type="Gene3D" id="3.90.1720.10">
    <property type="entry name" value="endopeptidase domain like (from Nostoc punctiforme)"/>
    <property type="match status" value="1"/>
</dbReference>
<sequence>MMSLRIVLWLCCLFGFQCTALASTSVPHHASKNAVVKPAKTAANFKRHKRLMREYQHWKGTRYRLGGNSHKAIDCSALTRRLYHDAFAVDLPRTTGGQLSRGKRAKQKTLHIGDLLFFKTGRAQKHVGIYIGENRFIHASRRKGVTISQLSNPYWTNHMIAARRVLTDTAVR</sequence>
<dbReference type="RefSeq" id="WP_319785522.1">
    <property type="nucleotide sequence ID" value="NZ_JAWXRD010000003.1"/>
</dbReference>
<comment type="similarity">
    <text evidence="1">Belongs to the peptidase C40 family.</text>
</comment>
<evidence type="ECO:0000256" key="3">
    <source>
        <dbReference type="ARBA" id="ARBA00022729"/>
    </source>
</evidence>
<keyword evidence="2" id="KW-0645">Protease</keyword>
<dbReference type="PANTHER" id="PTHR47360">
    <property type="entry name" value="MUREIN DD-ENDOPEPTIDASE MEPS/MUREIN LD-CARBOXYPEPTIDASE"/>
    <property type="match status" value="1"/>
</dbReference>
<dbReference type="SUPFAM" id="SSF54001">
    <property type="entry name" value="Cysteine proteinases"/>
    <property type="match status" value="1"/>
</dbReference>
<reference evidence="8 9" key="1">
    <citation type="submission" date="2023-11" db="EMBL/GenBank/DDBJ databases">
        <title>Scandinavium wanjuensis sp. nov., isolated from lettuce South Korea.</title>
        <authorList>
            <person name="Park J."/>
            <person name="Park S."/>
            <person name="Oh K.K."/>
            <person name="Cho G.S."/>
            <person name="Franz C.M.A.P."/>
        </authorList>
    </citation>
    <scope>NUCLEOTIDE SEQUENCE [LARGE SCALE GENOMIC DNA]</scope>
    <source>
        <strain evidence="8 9">V105_6</strain>
    </source>
</reference>
<evidence type="ECO:0000256" key="5">
    <source>
        <dbReference type="ARBA" id="ARBA00022807"/>
    </source>
</evidence>
<dbReference type="Proteomes" id="UP001275664">
    <property type="component" value="Unassembled WGS sequence"/>
</dbReference>